<gene>
    <name evidence="2" type="ORF">GCM10007100_30420</name>
</gene>
<feature type="chain" id="PRO_5037714175" evidence="1">
    <location>
        <begin position="21"/>
        <end position="280"/>
    </location>
</feature>
<comment type="caution">
    <text evidence="2">The sequence shown here is derived from an EMBL/GenBank/DDBJ whole genome shotgun (WGS) entry which is preliminary data.</text>
</comment>
<dbReference type="EMBL" id="BMXI01000014">
    <property type="protein sequence ID" value="GHC61067.1"/>
    <property type="molecule type" value="Genomic_DNA"/>
</dbReference>
<evidence type="ECO:0000313" key="2">
    <source>
        <dbReference type="EMBL" id="GHC61067.1"/>
    </source>
</evidence>
<keyword evidence="3" id="KW-1185">Reference proteome</keyword>
<feature type="signal peptide" evidence="1">
    <location>
        <begin position="1"/>
        <end position="20"/>
    </location>
</feature>
<protein>
    <submittedName>
        <fullName evidence="2">Uncharacterized protein</fullName>
    </submittedName>
</protein>
<dbReference type="RefSeq" id="WP_189571694.1">
    <property type="nucleotide sequence ID" value="NZ_BMXI01000014.1"/>
</dbReference>
<evidence type="ECO:0000313" key="3">
    <source>
        <dbReference type="Proteomes" id="UP000644507"/>
    </source>
</evidence>
<name>A0A918TSW7_9BACT</name>
<organism evidence="2 3">
    <name type="scientific">Roseibacillus persicicus</name>
    <dbReference type="NCBI Taxonomy" id="454148"/>
    <lineage>
        <taxon>Bacteria</taxon>
        <taxon>Pseudomonadati</taxon>
        <taxon>Verrucomicrobiota</taxon>
        <taxon>Verrucomicrobiia</taxon>
        <taxon>Verrucomicrobiales</taxon>
        <taxon>Verrucomicrobiaceae</taxon>
        <taxon>Roseibacillus</taxon>
    </lineage>
</organism>
<dbReference type="Proteomes" id="UP000644507">
    <property type="component" value="Unassembled WGS sequence"/>
</dbReference>
<reference evidence="2" key="1">
    <citation type="journal article" date="2014" name="Int. J. Syst. Evol. Microbiol.">
        <title>Complete genome sequence of Corynebacterium casei LMG S-19264T (=DSM 44701T), isolated from a smear-ripened cheese.</title>
        <authorList>
            <consortium name="US DOE Joint Genome Institute (JGI-PGF)"/>
            <person name="Walter F."/>
            <person name="Albersmeier A."/>
            <person name="Kalinowski J."/>
            <person name="Ruckert C."/>
        </authorList>
    </citation>
    <scope>NUCLEOTIDE SEQUENCE</scope>
    <source>
        <strain evidence="2">KCTC 12988</strain>
    </source>
</reference>
<keyword evidence="1" id="KW-0732">Signal</keyword>
<accession>A0A918TSW7</accession>
<dbReference type="AlphaFoldDB" id="A0A918TSW7"/>
<sequence>MSHSAFQTLLALSLVLKAQADLSLFTIPDTRNEENSAFASFDSLAGLSDTNATGSSPADASANLVQPILSQTTPLAFPGGIKYTDENDRRLYTFSAAANIQITATANVPFQTATLQVSEVLNSSFEEGDDAPQGLTGYSVLLNSSQPTEALVSFVTLDAGTLFERTLAITSFTWTLPGAATTVDLSLIGYADAHDSIDAFVLDLAPSPAPETLPSPELSLTESEIQISWPSTLTAQLQATQNLAEPDSWTEVSATVEEQGDHKFVTLPRTTSPTFFRLAH</sequence>
<proteinExistence type="predicted"/>
<reference evidence="2" key="2">
    <citation type="submission" date="2020-09" db="EMBL/GenBank/DDBJ databases">
        <authorList>
            <person name="Sun Q."/>
            <person name="Kim S."/>
        </authorList>
    </citation>
    <scope>NUCLEOTIDE SEQUENCE</scope>
    <source>
        <strain evidence="2">KCTC 12988</strain>
    </source>
</reference>
<evidence type="ECO:0000256" key="1">
    <source>
        <dbReference type="SAM" id="SignalP"/>
    </source>
</evidence>